<comment type="caution">
    <text evidence="4">The sequence shown here is derived from an EMBL/GenBank/DDBJ whole genome shotgun (WGS) entry which is preliminary data.</text>
</comment>
<dbReference type="CDD" id="cd01285">
    <property type="entry name" value="nucleoside_deaminase"/>
    <property type="match status" value="1"/>
</dbReference>
<dbReference type="AlphaFoldDB" id="X1U033"/>
<gene>
    <name evidence="4" type="ORF">S12H4_49279</name>
</gene>
<dbReference type="Gene3D" id="3.40.140.10">
    <property type="entry name" value="Cytidine Deaminase, domain 2"/>
    <property type="match status" value="1"/>
</dbReference>
<dbReference type="GO" id="GO:0002100">
    <property type="term" value="P:tRNA wobble adenosine to inosine editing"/>
    <property type="evidence" value="ECO:0007669"/>
    <property type="project" value="InterPro"/>
</dbReference>
<keyword evidence="2" id="KW-0862">Zinc</keyword>
<evidence type="ECO:0000256" key="1">
    <source>
        <dbReference type="ARBA" id="ARBA00022723"/>
    </source>
</evidence>
<keyword evidence="1" id="KW-0479">Metal-binding</keyword>
<proteinExistence type="predicted"/>
<dbReference type="SUPFAM" id="SSF53927">
    <property type="entry name" value="Cytidine deaminase-like"/>
    <property type="match status" value="1"/>
</dbReference>
<dbReference type="Pfam" id="PF00383">
    <property type="entry name" value="dCMP_cyt_deam_1"/>
    <property type="match status" value="1"/>
</dbReference>
<dbReference type="GO" id="GO:0052717">
    <property type="term" value="F:tRNA-specific adenosine-34 deaminase activity"/>
    <property type="evidence" value="ECO:0007669"/>
    <property type="project" value="UniProtKB-EC"/>
</dbReference>
<sequence length="97" mass="10958">MLKNNNKDVDMMQEALKEAEIAYSHQEVPVGAVIVYQNKIIARAHNQKEELQDPTAHAEILAIQLATKYSGSWHLEDIDLYVTLEPCPMCAYAMLQA</sequence>
<dbReference type="GO" id="GO:0008270">
    <property type="term" value="F:zinc ion binding"/>
    <property type="evidence" value="ECO:0007669"/>
    <property type="project" value="InterPro"/>
</dbReference>
<dbReference type="PANTHER" id="PTHR11079">
    <property type="entry name" value="CYTOSINE DEAMINASE FAMILY MEMBER"/>
    <property type="match status" value="1"/>
</dbReference>
<dbReference type="PROSITE" id="PS00903">
    <property type="entry name" value="CYT_DCMP_DEAMINASES_1"/>
    <property type="match status" value="1"/>
</dbReference>
<feature type="non-terminal residue" evidence="4">
    <location>
        <position position="97"/>
    </location>
</feature>
<reference evidence="4" key="1">
    <citation type="journal article" date="2014" name="Front. Microbiol.">
        <title>High frequency of phylogenetically diverse reductive dehalogenase-homologous genes in deep subseafloor sedimentary metagenomes.</title>
        <authorList>
            <person name="Kawai M."/>
            <person name="Futagami T."/>
            <person name="Toyoda A."/>
            <person name="Takaki Y."/>
            <person name="Nishi S."/>
            <person name="Hori S."/>
            <person name="Arai W."/>
            <person name="Tsubouchi T."/>
            <person name="Morono Y."/>
            <person name="Uchiyama I."/>
            <person name="Ito T."/>
            <person name="Fujiyama A."/>
            <person name="Inagaki F."/>
            <person name="Takami H."/>
        </authorList>
    </citation>
    <scope>NUCLEOTIDE SEQUENCE</scope>
    <source>
        <strain evidence="4">Expedition CK06-06</strain>
    </source>
</reference>
<protein>
    <recommendedName>
        <fullName evidence="3">CMP/dCMP-type deaminase domain-containing protein</fullName>
    </recommendedName>
</protein>
<dbReference type="PANTHER" id="PTHR11079:SF179">
    <property type="entry name" value="TRNA(ADENINE(34)) DEAMINASE, CHLOROPLASTIC"/>
    <property type="match status" value="1"/>
</dbReference>
<evidence type="ECO:0000313" key="4">
    <source>
        <dbReference type="EMBL" id="GAJ10884.1"/>
    </source>
</evidence>
<dbReference type="InterPro" id="IPR002125">
    <property type="entry name" value="CMP_dCMP_dom"/>
</dbReference>
<feature type="domain" description="CMP/dCMP-type deaminase" evidence="3">
    <location>
        <begin position="6"/>
        <end position="97"/>
    </location>
</feature>
<organism evidence="4">
    <name type="scientific">marine sediment metagenome</name>
    <dbReference type="NCBI Taxonomy" id="412755"/>
    <lineage>
        <taxon>unclassified sequences</taxon>
        <taxon>metagenomes</taxon>
        <taxon>ecological metagenomes</taxon>
    </lineage>
</organism>
<dbReference type="PROSITE" id="PS51747">
    <property type="entry name" value="CYT_DCMP_DEAMINASES_2"/>
    <property type="match status" value="1"/>
</dbReference>
<dbReference type="InterPro" id="IPR016193">
    <property type="entry name" value="Cytidine_deaminase-like"/>
</dbReference>
<evidence type="ECO:0000259" key="3">
    <source>
        <dbReference type="PROSITE" id="PS51747"/>
    </source>
</evidence>
<dbReference type="InterPro" id="IPR016192">
    <property type="entry name" value="APOBEC/CMP_deaminase_Zn-bd"/>
</dbReference>
<evidence type="ECO:0000256" key="2">
    <source>
        <dbReference type="ARBA" id="ARBA00022833"/>
    </source>
</evidence>
<dbReference type="EMBL" id="BARW01030897">
    <property type="protein sequence ID" value="GAJ10884.1"/>
    <property type="molecule type" value="Genomic_DNA"/>
</dbReference>
<name>X1U033_9ZZZZ</name>
<accession>X1U033</accession>